<evidence type="ECO:0000313" key="8">
    <source>
        <dbReference type="Proteomes" id="UP001141933"/>
    </source>
</evidence>
<dbReference type="Pfam" id="PF13187">
    <property type="entry name" value="Fer4_9"/>
    <property type="match status" value="1"/>
</dbReference>
<comment type="caution">
    <text evidence="7">The sequence shown here is derived from an EMBL/GenBank/DDBJ whole genome shotgun (WGS) entry which is preliminary data.</text>
</comment>
<gene>
    <name evidence="7" type="ORF">O6P32_01365</name>
</gene>
<dbReference type="PROSITE" id="PS50902">
    <property type="entry name" value="FLAVODOXIN_LIKE"/>
    <property type="match status" value="1"/>
</dbReference>
<feature type="domain" description="4Fe-4S ferredoxin-type" evidence="6">
    <location>
        <begin position="223"/>
        <end position="250"/>
    </location>
</feature>
<dbReference type="EMBL" id="JAPZVM010000001">
    <property type="protein sequence ID" value="MCZ8371358.1"/>
    <property type="molecule type" value="Genomic_DNA"/>
</dbReference>
<feature type="domain" description="4Fe-4S ferredoxin-type" evidence="6">
    <location>
        <begin position="194"/>
        <end position="222"/>
    </location>
</feature>
<keyword evidence="3" id="KW-0408">Iron</keyword>
<dbReference type="Gene3D" id="3.30.70.20">
    <property type="match status" value="1"/>
</dbReference>
<dbReference type="PANTHER" id="PTHR24960:SF79">
    <property type="entry name" value="PHOTOSYSTEM I IRON-SULFUR CENTER"/>
    <property type="match status" value="1"/>
</dbReference>
<keyword evidence="1" id="KW-0004">4Fe-4S</keyword>
<dbReference type="PROSITE" id="PS00198">
    <property type="entry name" value="4FE4S_FER_1"/>
    <property type="match status" value="1"/>
</dbReference>
<proteinExistence type="predicted"/>
<dbReference type="InterPro" id="IPR029039">
    <property type="entry name" value="Flavoprotein-like_sf"/>
</dbReference>
<dbReference type="InterPro" id="IPR047964">
    <property type="entry name" value="EFR1-like"/>
</dbReference>
<dbReference type="InterPro" id="IPR017896">
    <property type="entry name" value="4Fe4S_Fe-S-bd"/>
</dbReference>
<dbReference type="InterPro" id="IPR050157">
    <property type="entry name" value="PSI_iron-sulfur_center"/>
</dbReference>
<dbReference type="NCBIfam" id="NF038196">
    <property type="entry name" value="ferrodoxin_EFR1"/>
    <property type="match status" value="1"/>
</dbReference>
<keyword evidence="4" id="KW-0411">Iron-sulfur</keyword>
<evidence type="ECO:0000256" key="2">
    <source>
        <dbReference type="ARBA" id="ARBA00022723"/>
    </source>
</evidence>
<dbReference type="SUPFAM" id="SSF54862">
    <property type="entry name" value="4Fe-4S ferredoxins"/>
    <property type="match status" value="1"/>
</dbReference>
<evidence type="ECO:0000256" key="3">
    <source>
        <dbReference type="ARBA" id="ARBA00023004"/>
    </source>
</evidence>
<dbReference type="RefSeq" id="WP_269876395.1">
    <property type="nucleotide sequence ID" value="NZ_JAPZVM010000001.1"/>
</dbReference>
<dbReference type="Gene3D" id="3.40.50.360">
    <property type="match status" value="1"/>
</dbReference>
<evidence type="ECO:0000256" key="4">
    <source>
        <dbReference type="ARBA" id="ARBA00023014"/>
    </source>
</evidence>
<evidence type="ECO:0000256" key="1">
    <source>
        <dbReference type="ARBA" id="ARBA00022485"/>
    </source>
</evidence>
<keyword evidence="2" id="KW-0479">Metal-binding</keyword>
<evidence type="ECO:0000259" key="5">
    <source>
        <dbReference type="PROSITE" id="PS50902"/>
    </source>
</evidence>
<protein>
    <submittedName>
        <fullName evidence="7">EFR1 family ferrodoxin</fullName>
    </submittedName>
</protein>
<evidence type="ECO:0000313" key="7">
    <source>
        <dbReference type="EMBL" id="MCZ8371358.1"/>
    </source>
</evidence>
<dbReference type="PANTHER" id="PTHR24960">
    <property type="entry name" value="PHOTOSYSTEM I IRON-SULFUR CENTER-RELATED"/>
    <property type="match status" value="1"/>
</dbReference>
<reference evidence="7" key="1">
    <citation type="submission" date="2022-12" db="EMBL/GenBank/DDBJ databases">
        <title>Phocaeicola acetigenes sp. nov., isolated feces from a healthy human.</title>
        <authorList>
            <person name="Do H."/>
            <person name="Ha Y.B."/>
            <person name="Kim J.-S."/>
            <person name="Suh M.K."/>
            <person name="Kim H.S."/>
            <person name="Lee J.-S."/>
        </authorList>
    </citation>
    <scope>NUCLEOTIDE SEQUENCE</scope>
    <source>
        <strain evidence="7">KGMB11183</strain>
    </source>
</reference>
<sequence length="273" mass="29967">MENVQRNTKGELLPIEEIKDMNIYEITFSPTGGTKKVADFLATELSQEIRCIDLSNGNEDFHKFSLTNEDTAIVAIPSYSGRVPSTAAERIAKIQGNGAKAVIVCVYGNRAYEDTLVELQDIAQQAGFSVIGAVVAIAEHSIAHRYATNRPDKEDYEHLRAFAEQIGNKLRRNDFSTPAIPGNRPYRKAAPTGIVPKVTKACIQCGLCASKCPVGAIDKNNPAKVNKKVCISCMRCITVCPHHARKVNGLLLAIVNMMLKKACTVRKECELYL</sequence>
<dbReference type="InterPro" id="IPR017900">
    <property type="entry name" value="4Fe4S_Fe_S_CS"/>
</dbReference>
<evidence type="ECO:0000259" key="6">
    <source>
        <dbReference type="PROSITE" id="PS51379"/>
    </source>
</evidence>
<dbReference type="PROSITE" id="PS51379">
    <property type="entry name" value="4FE4S_FER_2"/>
    <property type="match status" value="2"/>
</dbReference>
<dbReference type="SUPFAM" id="SSF52218">
    <property type="entry name" value="Flavoproteins"/>
    <property type="match status" value="1"/>
</dbReference>
<accession>A0ABT4PEA1</accession>
<keyword evidence="8" id="KW-1185">Reference proteome</keyword>
<feature type="domain" description="Flavodoxin-like" evidence="5">
    <location>
        <begin position="23"/>
        <end position="167"/>
    </location>
</feature>
<dbReference type="Pfam" id="PF00258">
    <property type="entry name" value="Flavodoxin_1"/>
    <property type="match status" value="1"/>
</dbReference>
<dbReference type="Proteomes" id="UP001141933">
    <property type="component" value="Unassembled WGS sequence"/>
</dbReference>
<organism evidence="7 8">
    <name type="scientific">Phocaeicola acetigenes</name>
    <dbReference type="NCBI Taxonomy" id="3016083"/>
    <lineage>
        <taxon>Bacteria</taxon>
        <taxon>Pseudomonadati</taxon>
        <taxon>Bacteroidota</taxon>
        <taxon>Bacteroidia</taxon>
        <taxon>Bacteroidales</taxon>
        <taxon>Bacteroidaceae</taxon>
        <taxon>Phocaeicola</taxon>
    </lineage>
</organism>
<dbReference type="InterPro" id="IPR008254">
    <property type="entry name" value="Flavodoxin/NO_synth"/>
</dbReference>
<name>A0ABT4PEA1_9BACT</name>